<dbReference type="CDD" id="cd06529">
    <property type="entry name" value="S24_LexA-like"/>
    <property type="match status" value="1"/>
</dbReference>
<keyword evidence="5" id="KW-0234">DNA repair</keyword>
<comment type="caution">
    <text evidence="9">The sequence shown here is derived from an EMBL/GenBank/DDBJ whole genome shotgun (WGS) entry which is preliminary data.</text>
</comment>
<dbReference type="InterPro" id="IPR036286">
    <property type="entry name" value="LexA/Signal_pep-like_sf"/>
</dbReference>
<evidence type="ECO:0000256" key="7">
    <source>
        <dbReference type="RuleBase" id="RU003991"/>
    </source>
</evidence>
<evidence type="ECO:0000256" key="6">
    <source>
        <dbReference type="ARBA" id="ARBA00023236"/>
    </source>
</evidence>
<evidence type="ECO:0000313" key="10">
    <source>
        <dbReference type="Proteomes" id="UP001161389"/>
    </source>
</evidence>
<comment type="similarity">
    <text evidence="1 7">Belongs to the peptidase S24 family.</text>
</comment>
<dbReference type="GO" id="GO:0003677">
    <property type="term" value="F:DNA binding"/>
    <property type="evidence" value="ECO:0007669"/>
    <property type="project" value="InterPro"/>
</dbReference>
<dbReference type="EMBL" id="BSNM01000002">
    <property type="protein sequence ID" value="GLQ29584.1"/>
    <property type="molecule type" value="Genomic_DNA"/>
</dbReference>
<sequence length="141" mass="15556">MNVVRVSREEVSKLSFFTSWVAAGFPSPADDYAERSLSIDELLIKHPSATYLVRAHGDSMIRSGIFDQDILVVDRSLEARDGDIVIAACNGELTCKYLDLAARCLVAANPKFPSIPICDEQDLLIEGVVTSSIRLHRACMR</sequence>
<dbReference type="Proteomes" id="UP001161389">
    <property type="component" value="Unassembled WGS sequence"/>
</dbReference>
<protein>
    <recommendedName>
        <fullName evidence="8">Peptidase S24/S26A/S26B/S26C domain-containing protein</fullName>
    </recommendedName>
</protein>
<organism evidence="9 10">
    <name type="scientific">Litoribrevibacter albus</name>
    <dbReference type="NCBI Taxonomy" id="1473156"/>
    <lineage>
        <taxon>Bacteria</taxon>
        <taxon>Pseudomonadati</taxon>
        <taxon>Pseudomonadota</taxon>
        <taxon>Gammaproteobacteria</taxon>
        <taxon>Oceanospirillales</taxon>
        <taxon>Oceanospirillaceae</taxon>
        <taxon>Litoribrevibacter</taxon>
    </lineage>
</organism>
<dbReference type="AlphaFoldDB" id="A0AA37S7P1"/>
<keyword evidence="3 7" id="KW-0378">Hydrolase</keyword>
<evidence type="ECO:0000313" key="9">
    <source>
        <dbReference type="EMBL" id="GLQ29584.1"/>
    </source>
</evidence>
<evidence type="ECO:0000256" key="2">
    <source>
        <dbReference type="ARBA" id="ARBA00022763"/>
    </source>
</evidence>
<reference evidence="9" key="1">
    <citation type="journal article" date="2014" name="Int. J. Syst. Evol. Microbiol.">
        <title>Complete genome sequence of Corynebacterium casei LMG S-19264T (=DSM 44701T), isolated from a smear-ripened cheese.</title>
        <authorList>
            <consortium name="US DOE Joint Genome Institute (JGI-PGF)"/>
            <person name="Walter F."/>
            <person name="Albersmeier A."/>
            <person name="Kalinowski J."/>
            <person name="Ruckert C."/>
        </authorList>
    </citation>
    <scope>NUCLEOTIDE SEQUENCE</scope>
    <source>
        <strain evidence="9">NBRC 110071</strain>
    </source>
</reference>
<dbReference type="GO" id="GO:0016787">
    <property type="term" value="F:hydrolase activity"/>
    <property type="evidence" value="ECO:0007669"/>
    <property type="project" value="UniProtKB-KW"/>
</dbReference>
<keyword evidence="2" id="KW-0227">DNA damage</keyword>
<dbReference type="InterPro" id="IPR006197">
    <property type="entry name" value="Peptidase_S24_LexA"/>
</dbReference>
<reference evidence="9" key="2">
    <citation type="submission" date="2023-01" db="EMBL/GenBank/DDBJ databases">
        <title>Draft genome sequence of Litoribrevibacter albus strain NBRC 110071.</title>
        <authorList>
            <person name="Sun Q."/>
            <person name="Mori K."/>
        </authorList>
    </citation>
    <scope>NUCLEOTIDE SEQUENCE</scope>
    <source>
        <strain evidence="9">NBRC 110071</strain>
    </source>
</reference>
<dbReference type="NCBIfam" id="NF007621">
    <property type="entry name" value="PRK10276.1"/>
    <property type="match status" value="1"/>
</dbReference>
<feature type="domain" description="Peptidase S24/S26A/S26B/S26C" evidence="8">
    <location>
        <begin position="17"/>
        <end position="129"/>
    </location>
</feature>
<dbReference type="InterPro" id="IPR050077">
    <property type="entry name" value="LexA_repressor"/>
</dbReference>
<dbReference type="RefSeq" id="WP_284377400.1">
    <property type="nucleotide sequence ID" value="NZ_BSNM01000002.1"/>
</dbReference>
<name>A0AA37S7P1_9GAMM</name>
<dbReference type="Gene3D" id="2.10.109.10">
    <property type="entry name" value="Umud Fragment, subunit A"/>
    <property type="match status" value="1"/>
</dbReference>
<evidence type="ECO:0000259" key="8">
    <source>
        <dbReference type="Pfam" id="PF00717"/>
    </source>
</evidence>
<dbReference type="PANTHER" id="PTHR33516">
    <property type="entry name" value="LEXA REPRESSOR"/>
    <property type="match status" value="1"/>
</dbReference>
<evidence type="ECO:0000256" key="4">
    <source>
        <dbReference type="ARBA" id="ARBA00022813"/>
    </source>
</evidence>
<dbReference type="InterPro" id="IPR015927">
    <property type="entry name" value="Peptidase_S24_S26A/B/C"/>
</dbReference>
<dbReference type="PRINTS" id="PR00726">
    <property type="entry name" value="LEXASERPTASE"/>
</dbReference>
<evidence type="ECO:0000256" key="5">
    <source>
        <dbReference type="ARBA" id="ARBA00023204"/>
    </source>
</evidence>
<dbReference type="PANTHER" id="PTHR33516:SF2">
    <property type="entry name" value="LEXA REPRESSOR-RELATED"/>
    <property type="match status" value="1"/>
</dbReference>
<keyword evidence="10" id="KW-1185">Reference proteome</keyword>
<dbReference type="SUPFAM" id="SSF51306">
    <property type="entry name" value="LexA/Signal peptidase"/>
    <property type="match status" value="1"/>
</dbReference>
<keyword evidence="6" id="KW-0742">SOS response</keyword>
<evidence type="ECO:0000256" key="3">
    <source>
        <dbReference type="ARBA" id="ARBA00022801"/>
    </source>
</evidence>
<evidence type="ECO:0000256" key="1">
    <source>
        <dbReference type="ARBA" id="ARBA00007484"/>
    </source>
</evidence>
<dbReference type="GO" id="GO:0006281">
    <property type="term" value="P:DNA repair"/>
    <property type="evidence" value="ECO:0007669"/>
    <property type="project" value="UniProtKB-KW"/>
</dbReference>
<keyword evidence="4 7" id="KW-0068">Autocatalytic cleavage</keyword>
<dbReference type="InterPro" id="IPR039418">
    <property type="entry name" value="LexA-like"/>
</dbReference>
<dbReference type="Pfam" id="PF00717">
    <property type="entry name" value="Peptidase_S24"/>
    <property type="match status" value="1"/>
</dbReference>
<gene>
    <name evidence="9" type="ORF">GCM10007876_00620</name>
</gene>
<accession>A0AA37S7P1</accession>
<dbReference type="GO" id="GO:0009432">
    <property type="term" value="P:SOS response"/>
    <property type="evidence" value="ECO:0007669"/>
    <property type="project" value="UniProtKB-KW"/>
</dbReference>
<proteinExistence type="inferred from homology"/>
<dbReference type="GO" id="GO:0006355">
    <property type="term" value="P:regulation of DNA-templated transcription"/>
    <property type="evidence" value="ECO:0007669"/>
    <property type="project" value="InterPro"/>
</dbReference>